<dbReference type="Gene3D" id="2.60.40.10">
    <property type="entry name" value="Immunoglobulins"/>
    <property type="match status" value="1"/>
</dbReference>
<protein>
    <recommendedName>
        <fullName evidence="2">PKD/Chitinase domain-containing protein</fullName>
    </recommendedName>
</protein>
<dbReference type="SMART" id="SM00089">
    <property type="entry name" value="PKD"/>
    <property type="match status" value="2"/>
</dbReference>
<dbReference type="EMBL" id="JBHSEP010000001">
    <property type="protein sequence ID" value="MFC4596957.1"/>
    <property type="molecule type" value="Genomic_DNA"/>
</dbReference>
<feature type="domain" description="PKD/Chitinase" evidence="2">
    <location>
        <begin position="1686"/>
        <end position="1776"/>
    </location>
</feature>
<dbReference type="InterPro" id="IPR022409">
    <property type="entry name" value="PKD/Chitinase_dom"/>
</dbReference>
<evidence type="ECO:0000313" key="4">
    <source>
        <dbReference type="Proteomes" id="UP001596028"/>
    </source>
</evidence>
<dbReference type="RefSeq" id="WP_378091604.1">
    <property type="nucleotide sequence ID" value="NZ_JBHSEP010000001.1"/>
</dbReference>
<evidence type="ECO:0000256" key="1">
    <source>
        <dbReference type="SAM" id="MobiDB-lite"/>
    </source>
</evidence>
<dbReference type="SUPFAM" id="SSF49299">
    <property type="entry name" value="PKD domain"/>
    <property type="match status" value="1"/>
</dbReference>
<feature type="region of interest" description="Disordered" evidence="1">
    <location>
        <begin position="420"/>
        <end position="439"/>
    </location>
</feature>
<accession>A0ABV9F4Q2</accession>
<comment type="caution">
    <text evidence="3">The sequence shown here is derived from an EMBL/GenBank/DDBJ whole genome shotgun (WGS) entry which is preliminary data.</text>
</comment>
<sequence length="1913" mass="212993">MKVVRVFVPVVFEFELEGNLDVRHYTTSGQNIDSLFPNQSTGMTVGQTYTITPPASPKYKYAGYKESTERRPSGGTMTSGPPPSFTYNGKYDTYYLNLYYEPLSDAGMIHIRHMVKSGGGSYAVKGTETQHADVPTSQVVSAKTTFGTVAGSSVSYGSTYSDRIDSSRSVIVQLTSQQKTAYVSFFYENSVTGDFDILPSQSIQWRDSFSLKPKNFVIPPACTYQYHEYYIVKDGAAWISQKVHSPSEVTSFSHAAYPPVVGVGTNDISIRVTADCGNSGWVNQKPLHIDNPRDNRPPVFSVGFFREPNRTGIYPDYDVVVGRPVNLRIIQDSISKPATPYDPDGDPISYTFLFGSSSSSWIRSLPDQCGLGEHEEAYYNLKATELGSHSITVIARDTFGEESRRTATLNVIPENPIPVITGPTKVKENRPLPSPFSGERSYSPIGRTIAEYIWENKRDVYTTPGTETIRLEVVDSAGLKSEYAASHQLTVLPDDPPVGVLEVPPLGIRPSDFNIFNKSYSPDGDKVVSIEYRYKYDANNDGIFDEPWNAMPGGDLTKVVLRPQKVGKFLLDARVCEDWGKCAWASDTQPESARIIDVVNLAPSVSFLIEGENEIPKPPTDDGIPVSQILEWDLYDTNTTNKIANSPYMWQKDGKSLLAGLGRGMETQIRTTGSMGSGGGWDAQSGFASHSDNGLGPNGLSAYRTIATRDSRSQPVLLPQKYSGYTTGEDYSTLQPARFDSKIRSNKTYIFFDNNRHIFALNKNKIPAYRKDIVLTCGGSTDMSLCNGYNWEQNLRHFWDGENPYDFILNIDNLPANQYRVPYYSESDKERDSSWSTKARNGDFSGASGTAINGAKPRMFEIAGSRIYIVYYRTDYAYYYRSDEGSRTNYGSINHLDVHVYDAYTGEFLASSYENGERISANVSYADVLGDDLILSTSNGIGKVLRYNRQGKNVMNITVNLPTTVENVARNVRSWNGTIYAEPAADFTCSWYNSPFSFKDIEGNKYAYASNTCKRADGATLDPALNPESSAGYYLVQLKPDFTFGIKARLQGVNYGNFWPGPYDLNLETSAVLAINNVTKQAVTRTAAPVQGSMGNYFYSELVDLTTGEVSPWTMTRPASSRQNFNPGFYITYTGEYRGGWVSQNADGLGSKLNHFSGFEYYKRAYNPVVSTETATQLRYGEYMGDGISLSMYDTAYAMSMAGGGPSASAHMFLDVGTPTTTTVYRGFRLGQFVSPDSYDDAEYTFAMKMDSPKEDQSFAGFSFRMTNPKYRYALETDGTKLFLSKYVNGTRTVLDSIAYPFQARTTYSFKILTQKDKIEVFLDGVPYFEVTDGTYQSGKFGPFSDKSYVTFTGIEQKDLSNPDVEWMASYAIWDEGKATATVRYSNITYSDPEDDPAAQHNLWSISHTPKFLNHQGLSALDGQTLTSPALEFDKVGNYRVTLKAQDDPHPDYWYPDMTFGGYRKWSNEFWQVITVHRRPVAKFTLSLHPTDKSVVWHDESYDPDRWLSPTNYSTENTGIDYRATRGVLEWRYYYITPDGDIVNQKLVTPQMKGRYRVGMQVKDEYSAWSYWAEQTIDIETPVLPDDPPIPGFTIAPSTNYANEPFTITSTAWDKEDGPAANLKHAYYVRNVTQNGMESIRSTDRGAWTTQFSSLGVIEIRQVVTDSKGQSAQAVQRVSVINRKPTADFDWLPKPVYEGDAIRLLDRSADPDGDSLAYAWTITAPDGFGLSGFAKEMTIPGQLTENNAGMFTVTLSVTDSHGAGDTVTKRIPVLPLTVSGQVAHTPDWERNRLTWNAKYPARFRDSHVFWAGEAFVLSAVVTDTGTSETRAVSVTAQATPDLAKGLAESPPGSASWSALLREADTRIRFVDLPEGSYSFIFTAVYSNGVVKTSSVPIEIRGIVDQFVQVHRVQ</sequence>
<reference evidence="4" key="1">
    <citation type="journal article" date="2019" name="Int. J. Syst. Evol. Microbiol.">
        <title>The Global Catalogue of Microorganisms (GCM) 10K type strain sequencing project: providing services to taxonomists for standard genome sequencing and annotation.</title>
        <authorList>
            <consortium name="The Broad Institute Genomics Platform"/>
            <consortium name="The Broad Institute Genome Sequencing Center for Infectious Disease"/>
            <person name="Wu L."/>
            <person name="Ma J."/>
        </authorList>
    </citation>
    <scope>NUCLEOTIDE SEQUENCE [LARGE SCALE GENOMIC DNA]</scope>
    <source>
        <strain evidence="4">CCUG 49571</strain>
    </source>
</reference>
<keyword evidence="4" id="KW-1185">Reference proteome</keyword>
<feature type="domain" description="PKD/Chitinase" evidence="2">
    <location>
        <begin position="310"/>
        <end position="414"/>
    </location>
</feature>
<evidence type="ECO:0000313" key="3">
    <source>
        <dbReference type="EMBL" id="MFC4596957.1"/>
    </source>
</evidence>
<gene>
    <name evidence="3" type="ORF">ACFO3S_01795</name>
</gene>
<dbReference type="Proteomes" id="UP001596028">
    <property type="component" value="Unassembled WGS sequence"/>
</dbReference>
<dbReference type="InterPro" id="IPR013783">
    <property type="entry name" value="Ig-like_fold"/>
</dbReference>
<organism evidence="3 4">
    <name type="scientific">Cohnella hongkongensis</name>
    <dbReference type="NCBI Taxonomy" id="178337"/>
    <lineage>
        <taxon>Bacteria</taxon>
        <taxon>Bacillati</taxon>
        <taxon>Bacillota</taxon>
        <taxon>Bacilli</taxon>
        <taxon>Bacillales</taxon>
        <taxon>Paenibacillaceae</taxon>
        <taxon>Cohnella</taxon>
    </lineage>
</organism>
<evidence type="ECO:0000259" key="2">
    <source>
        <dbReference type="SMART" id="SM00089"/>
    </source>
</evidence>
<proteinExistence type="predicted"/>
<dbReference type="InterPro" id="IPR035986">
    <property type="entry name" value="PKD_dom_sf"/>
</dbReference>
<dbReference type="Gene3D" id="2.60.120.560">
    <property type="entry name" value="Exo-inulinase, domain 1"/>
    <property type="match status" value="1"/>
</dbReference>
<name>A0ABV9F4Q2_9BACL</name>